<evidence type="ECO:0000313" key="2">
    <source>
        <dbReference type="EMBL" id="KKQ89663.1"/>
    </source>
</evidence>
<proteinExistence type="predicted"/>
<name>A0A0G0LCF8_9BACT</name>
<dbReference type="Pfam" id="PF05523">
    <property type="entry name" value="FdtA"/>
    <property type="match status" value="1"/>
</dbReference>
<evidence type="ECO:0000313" key="3">
    <source>
        <dbReference type="Proteomes" id="UP000034893"/>
    </source>
</evidence>
<dbReference type="AlphaFoldDB" id="A0A0G0LCF8"/>
<dbReference type="SUPFAM" id="SSF51182">
    <property type="entry name" value="RmlC-like cupins"/>
    <property type="match status" value="1"/>
</dbReference>
<dbReference type="Proteomes" id="UP000034893">
    <property type="component" value="Unassembled WGS sequence"/>
</dbReference>
<comment type="caution">
    <text evidence="2">The sequence shown here is derived from an EMBL/GenBank/DDBJ whole genome shotgun (WGS) entry which is preliminary data.</text>
</comment>
<dbReference type="InterPro" id="IPR008894">
    <property type="entry name" value="QdtA_cupin_dom"/>
</dbReference>
<dbReference type="InterPro" id="IPR014710">
    <property type="entry name" value="RmlC-like_jellyroll"/>
</dbReference>
<sequence>MQWHDHRFNEDARRRGFYDIVPGLPGDFNFAHMNAGVICGLHMHKSQTDYFAVAKGSILVRLLYEDGRPEEKFIVSEYTRKTLVIPPGVWHGYKSLEPTILIFYIDHKFNTVDELRKPTKEDEWRVEIK</sequence>
<dbReference type="EMBL" id="LBVP01000010">
    <property type="protein sequence ID" value="KKQ89663.1"/>
    <property type="molecule type" value="Genomic_DNA"/>
</dbReference>
<protein>
    <recommendedName>
        <fullName evidence="1">Sugar 3,4-ketoisomerase QdtA cupin domain-containing protein</fullName>
    </recommendedName>
</protein>
<dbReference type="Gene3D" id="2.60.120.10">
    <property type="entry name" value="Jelly Rolls"/>
    <property type="match status" value="1"/>
</dbReference>
<feature type="domain" description="Sugar 3,4-ketoisomerase QdtA cupin" evidence="1">
    <location>
        <begin position="33"/>
        <end position="117"/>
    </location>
</feature>
<organism evidence="2 3">
    <name type="scientific">Candidatus Curtissbacteria bacterium GW2011_GWC2_38_9</name>
    <dbReference type="NCBI Taxonomy" id="1618414"/>
    <lineage>
        <taxon>Bacteria</taxon>
        <taxon>Candidatus Curtissiibacteriota</taxon>
    </lineage>
</organism>
<reference evidence="2 3" key="1">
    <citation type="journal article" date="2015" name="Nature">
        <title>rRNA introns, odd ribosomes, and small enigmatic genomes across a large radiation of phyla.</title>
        <authorList>
            <person name="Brown C.T."/>
            <person name="Hug L.A."/>
            <person name="Thomas B.C."/>
            <person name="Sharon I."/>
            <person name="Castelle C.J."/>
            <person name="Singh A."/>
            <person name="Wilkins M.J."/>
            <person name="Williams K.H."/>
            <person name="Banfield J.F."/>
        </authorList>
    </citation>
    <scope>NUCLEOTIDE SEQUENCE [LARGE SCALE GENOMIC DNA]</scope>
</reference>
<evidence type="ECO:0000259" key="1">
    <source>
        <dbReference type="Pfam" id="PF05523"/>
    </source>
</evidence>
<dbReference type="InterPro" id="IPR011051">
    <property type="entry name" value="RmlC_Cupin_sf"/>
</dbReference>
<accession>A0A0G0LCF8</accession>
<gene>
    <name evidence="2" type="ORF">UT12_C0010G0034</name>
</gene>